<dbReference type="InParanoid" id="A0A1Z5RPN8"/>
<dbReference type="AlphaFoldDB" id="A0A1Z5RPN8"/>
<dbReference type="Proteomes" id="UP000000768">
    <property type="component" value="Chromosome 4"/>
</dbReference>
<protein>
    <submittedName>
        <fullName evidence="1">Uncharacterized protein</fullName>
    </submittedName>
</protein>
<proteinExistence type="predicted"/>
<gene>
    <name evidence="1" type="ORF">SORBI_3004G282933</name>
</gene>
<dbReference type="Gramene" id="OQU85637">
    <property type="protein sequence ID" value="OQU85637"/>
    <property type="gene ID" value="SORBI_3004G282933"/>
</dbReference>
<accession>A0A1Z5RPN8</accession>
<organism evidence="1 2">
    <name type="scientific">Sorghum bicolor</name>
    <name type="common">Sorghum</name>
    <name type="synonym">Sorghum vulgare</name>
    <dbReference type="NCBI Taxonomy" id="4558"/>
    <lineage>
        <taxon>Eukaryota</taxon>
        <taxon>Viridiplantae</taxon>
        <taxon>Streptophyta</taxon>
        <taxon>Embryophyta</taxon>
        <taxon>Tracheophyta</taxon>
        <taxon>Spermatophyta</taxon>
        <taxon>Magnoliopsida</taxon>
        <taxon>Liliopsida</taxon>
        <taxon>Poales</taxon>
        <taxon>Poaceae</taxon>
        <taxon>PACMAD clade</taxon>
        <taxon>Panicoideae</taxon>
        <taxon>Andropogonodae</taxon>
        <taxon>Andropogoneae</taxon>
        <taxon>Sorghinae</taxon>
        <taxon>Sorghum</taxon>
    </lineage>
</organism>
<evidence type="ECO:0000313" key="2">
    <source>
        <dbReference type="Proteomes" id="UP000000768"/>
    </source>
</evidence>
<dbReference type="EMBL" id="CM000763">
    <property type="protein sequence ID" value="OQU85637.1"/>
    <property type="molecule type" value="Genomic_DNA"/>
</dbReference>
<sequence length="93" mass="11061">MCSIEDSERVEADKKVAFTTTTNEKYEEKKEIIHTYCMFHGNKQNVQKKKKQVQSLMVKIPYMRHEEKINLISGLNMRMNNSRKQTAYRGARF</sequence>
<evidence type="ECO:0000313" key="1">
    <source>
        <dbReference type="EMBL" id="OQU85637.1"/>
    </source>
</evidence>
<keyword evidence="2" id="KW-1185">Reference proteome</keyword>
<reference evidence="1 2" key="1">
    <citation type="journal article" date="2009" name="Nature">
        <title>The Sorghum bicolor genome and the diversification of grasses.</title>
        <authorList>
            <person name="Paterson A.H."/>
            <person name="Bowers J.E."/>
            <person name="Bruggmann R."/>
            <person name="Dubchak I."/>
            <person name="Grimwood J."/>
            <person name="Gundlach H."/>
            <person name="Haberer G."/>
            <person name="Hellsten U."/>
            <person name="Mitros T."/>
            <person name="Poliakov A."/>
            <person name="Schmutz J."/>
            <person name="Spannagl M."/>
            <person name="Tang H."/>
            <person name="Wang X."/>
            <person name="Wicker T."/>
            <person name="Bharti A.K."/>
            <person name="Chapman J."/>
            <person name="Feltus F.A."/>
            <person name="Gowik U."/>
            <person name="Grigoriev I.V."/>
            <person name="Lyons E."/>
            <person name="Maher C.A."/>
            <person name="Martis M."/>
            <person name="Narechania A."/>
            <person name="Otillar R.P."/>
            <person name="Penning B.W."/>
            <person name="Salamov A.A."/>
            <person name="Wang Y."/>
            <person name="Zhang L."/>
            <person name="Carpita N.C."/>
            <person name="Freeling M."/>
            <person name="Gingle A.R."/>
            <person name="Hash C.T."/>
            <person name="Keller B."/>
            <person name="Klein P."/>
            <person name="Kresovich S."/>
            <person name="McCann M.C."/>
            <person name="Ming R."/>
            <person name="Peterson D.G."/>
            <person name="Mehboob-ur-Rahman"/>
            <person name="Ware D."/>
            <person name="Westhoff P."/>
            <person name="Mayer K.F."/>
            <person name="Messing J."/>
            <person name="Rokhsar D.S."/>
        </authorList>
    </citation>
    <scope>NUCLEOTIDE SEQUENCE [LARGE SCALE GENOMIC DNA]</scope>
    <source>
        <strain evidence="2">cv. BTx623</strain>
    </source>
</reference>
<name>A0A1Z5RPN8_SORBI</name>
<reference evidence="2" key="2">
    <citation type="journal article" date="2018" name="Plant J.">
        <title>The Sorghum bicolor reference genome: improved assembly, gene annotations, a transcriptome atlas, and signatures of genome organization.</title>
        <authorList>
            <person name="McCormick R.F."/>
            <person name="Truong S.K."/>
            <person name="Sreedasyam A."/>
            <person name="Jenkins J."/>
            <person name="Shu S."/>
            <person name="Sims D."/>
            <person name="Kennedy M."/>
            <person name="Amirebrahimi M."/>
            <person name="Weers B.D."/>
            <person name="McKinley B."/>
            <person name="Mattison A."/>
            <person name="Morishige D.T."/>
            <person name="Grimwood J."/>
            <person name="Schmutz J."/>
            <person name="Mullet J.E."/>
        </authorList>
    </citation>
    <scope>NUCLEOTIDE SEQUENCE [LARGE SCALE GENOMIC DNA]</scope>
    <source>
        <strain evidence="2">cv. BTx623</strain>
    </source>
</reference>